<dbReference type="InterPro" id="IPR006605">
    <property type="entry name" value="G2_nidogen/fibulin_G2F"/>
</dbReference>
<dbReference type="GO" id="GO:0005509">
    <property type="term" value="F:calcium ion binding"/>
    <property type="evidence" value="ECO:0007669"/>
    <property type="project" value="InterPro"/>
</dbReference>
<dbReference type="InterPro" id="IPR013783">
    <property type="entry name" value="Ig-like_fold"/>
</dbReference>
<evidence type="ECO:0000256" key="9">
    <source>
        <dbReference type="ARBA" id="ARBA00023180"/>
    </source>
</evidence>
<organism evidence="13 14">
    <name type="scientific">Meganyctiphanes norvegica</name>
    <name type="common">Northern krill</name>
    <name type="synonym">Thysanopoda norvegica</name>
    <dbReference type="NCBI Taxonomy" id="48144"/>
    <lineage>
        <taxon>Eukaryota</taxon>
        <taxon>Metazoa</taxon>
        <taxon>Ecdysozoa</taxon>
        <taxon>Arthropoda</taxon>
        <taxon>Crustacea</taxon>
        <taxon>Multicrustacea</taxon>
        <taxon>Malacostraca</taxon>
        <taxon>Eumalacostraca</taxon>
        <taxon>Eucarida</taxon>
        <taxon>Euphausiacea</taxon>
        <taxon>Euphausiidae</taxon>
        <taxon>Meganyctiphanes</taxon>
    </lineage>
</organism>
<evidence type="ECO:0000313" key="14">
    <source>
        <dbReference type="Proteomes" id="UP001497623"/>
    </source>
</evidence>
<evidence type="ECO:0000259" key="11">
    <source>
        <dbReference type="PROSITE" id="PS50026"/>
    </source>
</evidence>
<feature type="domain" description="EGF-like" evidence="11">
    <location>
        <begin position="749"/>
        <end position="788"/>
    </location>
</feature>
<dbReference type="FunFam" id="2.10.25.10:FF:000352">
    <property type="entry name" value="Hemicentin 1"/>
    <property type="match status" value="1"/>
</dbReference>
<keyword evidence="7" id="KW-0106">Calcium</keyword>
<evidence type="ECO:0000256" key="5">
    <source>
        <dbReference type="ARBA" id="ARBA00022729"/>
    </source>
</evidence>
<dbReference type="PROSITE" id="PS01187">
    <property type="entry name" value="EGF_CA"/>
    <property type="match status" value="4"/>
</dbReference>
<dbReference type="SMART" id="SM00209">
    <property type="entry name" value="TSP1"/>
    <property type="match status" value="6"/>
</dbReference>
<dbReference type="InterPro" id="IPR049883">
    <property type="entry name" value="NOTCH1_EGF-like"/>
</dbReference>
<dbReference type="Gene3D" id="2.10.25.10">
    <property type="entry name" value="Laminin"/>
    <property type="match status" value="9"/>
</dbReference>
<sequence>MHSRFITLTNGSLQLIAAQMEDDGQVICQAYNDLGEDLAKAELSVRVHGMWGSWMPWSSCSVSCGPGQQKRQRLCNEPEPRHGGSTCHGPGEKLRPCRPQPCPVDGSWSAWDPFGECSLSCGDGVRVRRRYCTAPAPLYGGKPCSGPGNEQELCHPKDCPVNGNWSSWSSWSECSTTCGSGLRQRTRLCDSPRPEAGGDKCSGDDLEVTPCESPPCLIDGNWGGWGSWSSCSVSCGGGVQQRRRVCDDPPPANDGRYCPGSDTLEDYCNLDACPVNGGWSSWSAWGACTATCGGGQQRRFRTCNNPVPSPDGRACTGSDSDTETCNTDDCLVSGSWSHWGEWSSCSIACGPGIRVRIRKCNTPQSLFSGNACPGDHKETTSCEGTVCNVLPTIARGTLTGKLNAEDLGIVNIHSNVTTLGMQRTLTANINPLIPKHATWMTPLLSLLSPIYWLTAYEINGAANGHTLTKGFFTRKAHVAFATGETVDITQHVRGVDSSGTLQLDVELTGDVPSVSPGTHISLQPYTEDYVQTGRGSLFATSTRTFLIEGYPLPYAWNQTITYDPSRGDMPYLVQTLHANGLGSSYSATQSELDLIVSTNIAPGSPSDRCPSGFTREPSGPFCRDNNECLLTTSRCSHGCENTVGSYFCTCPEGNMIGPDGYTCQDVDECRMVGVCGPREHCENTAGSYSCIYTCSQGFRRKSSGTSCEDINECKEQPDVCDQTCLNLIGGYRCDCRRGFRLVGENKCKDIDECSQFRKPCSNQCENTVGSFKCSCSEGYNLLPNGRCKDINECALYQHDCLDEQQCRNTEGSYECVTLCPKGLRQASSTQVANGTCTDIDECAEQTAGCHFTQVCENTWGSYRCMCPRGFKSSGSGQPCIDVNECLRIPSPCSYQCRNLRGDYECICAPGQQRLPDMKSCVGLQYLEESQTNLPALPSNQRGRPSSPGFPTSEFQERLLKRLYVETRCPQGTQYNQGTDQCIDVDECELYDQCQHRCQNTFGSYICHCPPGYRLSANRRTCNDINECVEQNVRCGTDQQCFNLRGSYKCIYTPCPPDYFRDPDTGRCILDCRLGTCEPGVRDANILAFKTASLPAGIVANQDLVRLVAYDQYGSRVPQTLFRIVENNTGVQFHIRLENGKGILQTLQPLIAGREYKMIVEAKSYDERQRLVKYSTRFVIFLHISEYPY</sequence>
<dbReference type="InterPro" id="IPR018097">
    <property type="entry name" value="EGF_Ca-bd_CS"/>
</dbReference>
<feature type="disulfide bond" evidence="10">
    <location>
        <begin position="987"/>
        <end position="997"/>
    </location>
</feature>
<dbReference type="InterPro" id="IPR052080">
    <property type="entry name" value="vWF_C/EGF_Fibrillin"/>
</dbReference>
<dbReference type="PRINTS" id="PR01705">
    <property type="entry name" value="TSP1REPEAT"/>
</dbReference>
<feature type="domain" description="EGF-like" evidence="11">
    <location>
        <begin position="838"/>
        <end position="876"/>
    </location>
</feature>
<proteinExistence type="predicted"/>
<feature type="domain" description="EGF-like" evidence="11">
    <location>
        <begin position="624"/>
        <end position="664"/>
    </location>
</feature>
<dbReference type="Gene3D" id="2.20.100.10">
    <property type="entry name" value="Thrombospondin type-1 (TSP1) repeat"/>
    <property type="match status" value="6"/>
</dbReference>
<evidence type="ECO:0000256" key="1">
    <source>
        <dbReference type="ARBA" id="ARBA00004498"/>
    </source>
</evidence>
<evidence type="ECO:0000256" key="6">
    <source>
        <dbReference type="ARBA" id="ARBA00022737"/>
    </source>
</evidence>
<dbReference type="FunFam" id="2.10.25.10:FF:000014">
    <property type="entry name" value="Latent-transforming growth factor beta-binding protein 3"/>
    <property type="match status" value="2"/>
</dbReference>
<evidence type="ECO:0000256" key="2">
    <source>
        <dbReference type="ARBA" id="ARBA00022525"/>
    </source>
</evidence>
<evidence type="ECO:0000259" key="12">
    <source>
        <dbReference type="PROSITE" id="PS50993"/>
    </source>
</evidence>
<dbReference type="EMBL" id="CAXKWB010015098">
    <property type="protein sequence ID" value="CAL4112653.1"/>
    <property type="molecule type" value="Genomic_DNA"/>
</dbReference>
<dbReference type="InterPro" id="IPR000152">
    <property type="entry name" value="EGF-type_Asp/Asn_hydroxyl_site"/>
</dbReference>
<dbReference type="PROSITE" id="PS01186">
    <property type="entry name" value="EGF_2"/>
    <property type="match status" value="3"/>
</dbReference>
<comment type="caution">
    <text evidence="10">Lacks conserved residue(s) required for the propagation of feature annotation.</text>
</comment>
<dbReference type="CDD" id="cd00054">
    <property type="entry name" value="EGF_CA"/>
    <property type="match status" value="6"/>
</dbReference>
<comment type="subcellular location">
    <subcellularLocation>
        <location evidence="1">Secreted</location>
        <location evidence="1">Extracellular space</location>
        <location evidence="1">Extracellular matrix</location>
    </subcellularLocation>
</comment>
<keyword evidence="8 10" id="KW-1015">Disulfide bond</keyword>
<dbReference type="SMART" id="SM00682">
    <property type="entry name" value="G2F"/>
    <property type="match status" value="1"/>
</dbReference>
<protein>
    <recommendedName>
        <fullName evidence="15">Hemicentin-1</fullName>
    </recommendedName>
</protein>
<dbReference type="AlphaFoldDB" id="A0AAV2R4H1"/>
<evidence type="ECO:0000256" key="3">
    <source>
        <dbReference type="ARBA" id="ARBA00022530"/>
    </source>
</evidence>
<keyword evidence="4 10" id="KW-0245">EGF-like domain</keyword>
<evidence type="ECO:0000256" key="7">
    <source>
        <dbReference type="ARBA" id="ARBA00022837"/>
    </source>
</evidence>
<comment type="caution">
    <text evidence="13">The sequence shown here is derived from an EMBL/GenBank/DDBJ whole genome shotgun (WGS) entry which is preliminary data.</text>
</comment>
<dbReference type="Gene3D" id="2.60.40.10">
    <property type="entry name" value="Immunoglobulins"/>
    <property type="match status" value="1"/>
</dbReference>
<evidence type="ECO:0000256" key="8">
    <source>
        <dbReference type="ARBA" id="ARBA00023157"/>
    </source>
</evidence>
<dbReference type="SMART" id="SM00181">
    <property type="entry name" value="EGF"/>
    <property type="match status" value="9"/>
</dbReference>
<dbReference type="PROSITE" id="PS50993">
    <property type="entry name" value="NIDOGEN_G2"/>
    <property type="match status" value="1"/>
</dbReference>
<evidence type="ECO:0000256" key="4">
    <source>
        <dbReference type="ARBA" id="ARBA00022536"/>
    </source>
</evidence>
<feature type="non-terminal residue" evidence="13">
    <location>
        <position position="1188"/>
    </location>
</feature>
<name>A0AAV2R4H1_MEGNR</name>
<dbReference type="InterPro" id="IPR009017">
    <property type="entry name" value="GFP"/>
</dbReference>
<evidence type="ECO:0008006" key="15">
    <source>
        <dbReference type="Google" id="ProtNLM"/>
    </source>
</evidence>
<dbReference type="PANTHER" id="PTHR47333:SF4">
    <property type="entry name" value="EGF-LIKE DOMAIN-CONTAINING PROTEIN"/>
    <property type="match status" value="1"/>
</dbReference>
<dbReference type="InterPro" id="IPR036383">
    <property type="entry name" value="TSP1_rpt_sf"/>
</dbReference>
<keyword evidence="5" id="KW-0732">Signal</keyword>
<dbReference type="SUPFAM" id="SSF54511">
    <property type="entry name" value="GFP-like"/>
    <property type="match status" value="1"/>
</dbReference>
<dbReference type="Pfam" id="PF07474">
    <property type="entry name" value="G2F"/>
    <property type="match status" value="1"/>
</dbReference>
<keyword evidence="6" id="KW-0677">Repeat</keyword>
<dbReference type="FunFam" id="2.20.100.10:FF:000067">
    <property type="entry name" value="Hemicentin 1"/>
    <property type="match status" value="1"/>
</dbReference>
<keyword evidence="14" id="KW-1185">Reference proteome</keyword>
<dbReference type="PROSITE" id="PS00010">
    <property type="entry name" value="ASX_HYDROXYL"/>
    <property type="match status" value="5"/>
</dbReference>
<dbReference type="SUPFAM" id="SSF82895">
    <property type="entry name" value="TSP-1 type 1 repeat"/>
    <property type="match status" value="6"/>
</dbReference>
<dbReference type="FunFam" id="2.10.25.10:FF:000005">
    <property type="entry name" value="Fibrillin 2"/>
    <property type="match status" value="1"/>
</dbReference>
<dbReference type="InterPro" id="IPR026823">
    <property type="entry name" value="cEGF"/>
</dbReference>
<accession>A0AAV2R4H1</accession>
<keyword evidence="2" id="KW-0964">Secreted</keyword>
<feature type="domain" description="Nidogen G2 beta-barrel" evidence="12">
    <location>
        <begin position="390"/>
        <end position="610"/>
    </location>
</feature>
<dbReference type="InterPro" id="IPR000884">
    <property type="entry name" value="TSP1_rpt"/>
</dbReference>
<dbReference type="InterPro" id="IPR001881">
    <property type="entry name" value="EGF-like_Ca-bd_dom"/>
</dbReference>
<dbReference type="SUPFAM" id="SSF57184">
    <property type="entry name" value="Growth factor receptor domain"/>
    <property type="match status" value="3"/>
</dbReference>
<dbReference type="PANTHER" id="PTHR47333">
    <property type="entry name" value="VON WILLEBRAND FACTOR C AND EGF DOMAIN-CONTAINING PROTEIN"/>
    <property type="match status" value="1"/>
</dbReference>
<dbReference type="Pfam" id="PF07645">
    <property type="entry name" value="EGF_CA"/>
    <property type="match status" value="7"/>
</dbReference>
<dbReference type="Gene3D" id="2.40.155.10">
    <property type="entry name" value="Green fluorescent protein"/>
    <property type="match status" value="1"/>
</dbReference>
<dbReference type="InterPro" id="IPR009030">
    <property type="entry name" value="Growth_fac_rcpt_cys_sf"/>
</dbReference>
<keyword evidence="9" id="KW-0325">Glycoprotein</keyword>
<gene>
    <name evidence="13" type="ORF">MNOR_LOCUS19943</name>
</gene>
<dbReference type="SUPFAM" id="SSF57196">
    <property type="entry name" value="EGF/Laminin"/>
    <property type="match status" value="2"/>
</dbReference>
<dbReference type="FunFam" id="2.20.100.10:FF:000007">
    <property type="entry name" value="Thrombospondin 1"/>
    <property type="match status" value="4"/>
</dbReference>
<dbReference type="SMART" id="SM00179">
    <property type="entry name" value="EGF_CA"/>
    <property type="match status" value="9"/>
</dbReference>
<dbReference type="InterPro" id="IPR000742">
    <property type="entry name" value="EGF"/>
</dbReference>
<dbReference type="FunFam" id="2.20.100.10:FF:000001">
    <property type="entry name" value="semaphorin-5A isoform X1"/>
    <property type="match status" value="1"/>
</dbReference>
<dbReference type="SUPFAM" id="SSF48726">
    <property type="entry name" value="Immunoglobulin"/>
    <property type="match status" value="1"/>
</dbReference>
<feature type="domain" description="EGF-like" evidence="11">
    <location>
        <begin position="983"/>
        <end position="1022"/>
    </location>
</feature>
<keyword evidence="3" id="KW-0272">Extracellular matrix</keyword>
<evidence type="ECO:0000313" key="13">
    <source>
        <dbReference type="EMBL" id="CAL4112653.1"/>
    </source>
</evidence>
<dbReference type="FunFam" id="2.10.25.10:FF:000017">
    <property type="entry name" value="latent-transforming growth factor beta-binding protein 4 isoform X1"/>
    <property type="match status" value="1"/>
</dbReference>
<evidence type="ECO:0000256" key="10">
    <source>
        <dbReference type="PROSITE-ProRule" id="PRU00076"/>
    </source>
</evidence>
<dbReference type="InterPro" id="IPR036179">
    <property type="entry name" value="Ig-like_dom_sf"/>
</dbReference>
<reference evidence="13 14" key="1">
    <citation type="submission" date="2024-05" db="EMBL/GenBank/DDBJ databases">
        <authorList>
            <person name="Wallberg A."/>
        </authorList>
    </citation>
    <scope>NUCLEOTIDE SEQUENCE [LARGE SCALE GENOMIC DNA]</scope>
</reference>
<dbReference type="PROSITE" id="PS50092">
    <property type="entry name" value="TSP1"/>
    <property type="match status" value="6"/>
</dbReference>
<dbReference type="PROSITE" id="PS50026">
    <property type="entry name" value="EGF_3"/>
    <property type="match status" value="4"/>
</dbReference>
<dbReference type="Pfam" id="PF00090">
    <property type="entry name" value="TSP_1"/>
    <property type="match status" value="6"/>
</dbReference>
<dbReference type="Proteomes" id="UP001497623">
    <property type="component" value="Unassembled WGS sequence"/>
</dbReference>
<dbReference type="Pfam" id="PF12662">
    <property type="entry name" value="cEGF"/>
    <property type="match status" value="1"/>
</dbReference>